<protein>
    <submittedName>
        <fullName evidence="1">Uncharacterized protein</fullName>
    </submittedName>
</protein>
<sequence>MNSVLASELNTIYFVNKFGSEKKQIPFPVAPNIKLMDIIPEISKKFGVSSQNICIANMGGQVLTSTDMLSSIKELVDKFGNTFDIIDRGIVG</sequence>
<gene>
    <name evidence="1" type="ORF">LCGC14_3158570</name>
</gene>
<reference evidence="1" key="1">
    <citation type="journal article" date="2015" name="Nature">
        <title>Complex archaea that bridge the gap between prokaryotes and eukaryotes.</title>
        <authorList>
            <person name="Spang A."/>
            <person name="Saw J.H."/>
            <person name="Jorgensen S.L."/>
            <person name="Zaremba-Niedzwiedzka K."/>
            <person name="Martijn J."/>
            <person name="Lind A.E."/>
            <person name="van Eijk R."/>
            <person name="Schleper C."/>
            <person name="Guy L."/>
            <person name="Ettema T.J."/>
        </authorList>
    </citation>
    <scope>NUCLEOTIDE SEQUENCE</scope>
</reference>
<dbReference type="AlphaFoldDB" id="A0A0F8VRX5"/>
<accession>A0A0F8VRX5</accession>
<comment type="caution">
    <text evidence="1">The sequence shown here is derived from an EMBL/GenBank/DDBJ whole genome shotgun (WGS) entry which is preliminary data.</text>
</comment>
<name>A0A0F8VRX5_9ZZZZ</name>
<evidence type="ECO:0000313" key="1">
    <source>
        <dbReference type="EMBL" id="KKK47103.1"/>
    </source>
</evidence>
<proteinExistence type="predicted"/>
<organism evidence="1">
    <name type="scientific">marine sediment metagenome</name>
    <dbReference type="NCBI Taxonomy" id="412755"/>
    <lineage>
        <taxon>unclassified sequences</taxon>
        <taxon>metagenomes</taxon>
        <taxon>ecological metagenomes</taxon>
    </lineage>
</organism>
<dbReference type="EMBL" id="LAZR01069748">
    <property type="protein sequence ID" value="KKK47103.1"/>
    <property type="molecule type" value="Genomic_DNA"/>
</dbReference>